<dbReference type="AlphaFoldDB" id="A0A6A6ZWC0"/>
<gene>
    <name evidence="1" type="ORF">CC86DRAFT_420173</name>
</gene>
<dbReference type="EMBL" id="MU006229">
    <property type="protein sequence ID" value="KAF2824859.1"/>
    <property type="molecule type" value="Genomic_DNA"/>
</dbReference>
<dbReference type="SMART" id="SM00248">
    <property type="entry name" value="ANK"/>
    <property type="match status" value="2"/>
</dbReference>
<protein>
    <submittedName>
        <fullName evidence="1">Uncharacterized protein</fullName>
    </submittedName>
</protein>
<sequence>MELLDLPPELFQHIIHGVIEGSPCLREAWKLRRVCRTFAAEISYDILTKRPISDFQSKASDRCFLENCIHRYLVARLQSPHGINATFLAKLQSIVDWTVAETGPQTQRQRDDITEQVCAGLKHLVGRVLPDLSSNDRETTWCQFLPLTLALSRKDKALMNEILRYIEHALAGVERSKKLAIQGYLFDVSDAIEESIYYGYPEGLQDLLDFHENHLPGPGKFKFEVWVRNALMKHHQVLPHAGDYFIPLLNFRPGGTSMITRQIVALVCDFGTPSNIQHAQAYLGKDINEGTILALPIFVAVRSEHVAAVNTILDAGADVNITAQSNILSLKKENLTPLDVAIYKHSIPVIEALLNRGATPMPDFADWPTHARTYNFLRGHVMKISKKRVPTLKQFKWMDRAERQAFLF</sequence>
<proteinExistence type="predicted"/>
<dbReference type="SUPFAM" id="SSF48403">
    <property type="entry name" value="Ankyrin repeat"/>
    <property type="match status" value="1"/>
</dbReference>
<dbReference type="Gene3D" id="1.25.40.20">
    <property type="entry name" value="Ankyrin repeat-containing domain"/>
    <property type="match status" value="1"/>
</dbReference>
<dbReference type="Proteomes" id="UP000799424">
    <property type="component" value="Unassembled WGS sequence"/>
</dbReference>
<dbReference type="InterPro" id="IPR036770">
    <property type="entry name" value="Ankyrin_rpt-contain_sf"/>
</dbReference>
<dbReference type="InterPro" id="IPR002110">
    <property type="entry name" value="Ankyrin_rpt"/>
</dbReference>
<reference evidence="1" key="1">
    <citation type="journal article" date="2020" name="Stud. Mycol.">
        <title>101 Dothideomycetes genomes: a test case for predicting lifestyles and emergence of pathogens.</title>
        <authorList>
            <person name="Haridas S."/>
            <person name="Albert R."/>
            <person name="Binder M."/>
            <person name="Bloem J."/>
            <person name="Labutti K."/>
            <person name="Salamov A."/>
            <person name="Andreopoulos B."/>
            <person name="Baker S."/>
            <person name="Barry K."/>
            <person name="Bills G."/>
            <person name="Bluhm B."/>
            <person name="Cannon C."/>
            <person name="Castanera R."/>
            <person name="Culley D."/>
            <person name="Daum C."/>
            <person name="Ezra D."/>
            <person name="Gonzalez J."/>
            <person name="Henrissat B."/>
            <person name="Kuo A."/>
            <person name="Liang C."/>
            <person name="Lipzen A."/>
            <person name="Lutzoni F."/>
            <person name="Magnuson J."/>
            <person name="Mondo S."/>
            <person name="Nolan M."/>
            <person name="Ohm R."/>
            <person name="Pangilinan J."/>
            <person name="Park H.-J."/>
            <person name="Ramirez L."/>
            <person name="Alfaro M."/>
            <person name="Sun H."/>
            <person name="Tritt A."/>
            <person name="Yoshinaga Y."/>
            <person name="Zwiers L.-H."/>
            <person name="Turgeon B."/>
            <person name="Goodwin S."/>
            <person name="Spatafora J."/>
            <person name="Crous P."/>
            <person name="Grigoriev I."/>
        </authorList>
    </citation>
    <scope>NUCLEOTIDE SEQUENCE</scope>
    <source>
        <strain evidence="1">CBS 113818</strain>
    </source>
</reference>
<evidence type="ECO:0000313" key="1">
    <source>
        <dbReference type="EMBL" id="KAF2824859.1"/>
    </source>
</evidence>
<organism evidence="1 2">
    <name type="scientific">Ophiobolus disseminans</name>
    <dbReference type="NCBI Taxonomy" id="1469910"/>
    <lineage>
        <taxon>Eukaryota</taxon>
        <taxon>Fungi</taxon>
        <taxon>Dikarya</taxon>
        <taxon>Ascomycota</taxon>
        <taxon>Pezizomycotina</taxon>
        <taxon>Dothideomycetes</taxon>
        <taxon>Pleosporomycetidae</taxon>
        <taxon>Pleosporales</taxon>
        <taxon>Pleosporineae</taxon>
        <taxon>Phaeosphaeriaceae</taxon>
        <taxon>Ophiobolus</taxon>
    </lineage>
</organism>
<name>A0A6A6ZWC0_9PLEO</name>
<accession>A0A6A6ZWC0</accession>
<keyword evidence="2" id="KW-1185">Reference proteome</keyword>
<evidence type="ECO:0000313" key="2">
    <source>
        <dbReference type="Proteomes" id="UP000799424"/>
    </source>
</evidence>
<dbReference type="OrthoDB" id="366390at2759"/>